<dbReference type="Proteomes" id="UP000237344">
    <property type="component" value="Unassembled WGS sequence"/>
</dbReference>
<proteinExistence type="predicted"/>
<gene>
    <name evidence="1" type="ORF">KMAL_21860</name>
</gene>
<name>A0A2S3VZZ0_9PROT</name>
<accession>A0A2S3VZZ0</accession>
<keyword evidence="2" id="KW-1185">Reference proteome</keyword>
<protein>
    <submittedName>
        <fullName evidence="1">Uncharacterized protein</fullName>
    </submittedName>
</protein>
<evidence type="ECO:0000313" key="2">
    <source>
        <dbReference type="Proteomes" id="UP000237344"/>
    </source>
</evidence>
<evidence type="ECO:0000313" key="1">
    <source>
        <dbReference type="EMBL" id="POF62172.1"/>
    </source>
</evidence>
<reference evidence="1 2" key="1">
    <citation type="submission" date="2018-01" db="EMBL/GenBank/DDBJ databases">
        <title>Draft Genome Sequence of Komagataeibacter maltaceti LMG 1529, a Vinegar Producing Acetic Acid Bacterium Isolated from Malt Vinegar Brewery Acetifiers.</title>
        <authorList>
            <person name="Zhang Q."/>
            <person name="Hollensteiner J."/>
            <person name="Poehlein A."/>
            <person name="Daniel R."/>
        </authorList>
    </citation>
    <scope>NUCLEOTIDE SEQUENCE [LARGE SCALE GENOMIC DNA]</scope>
    <source>
        <strain evidence="1 2">LMG 1529</strain>
    </source>
</reference>
<dbReference type="AlphaFoldDB" id="A0A2S3VZZ0"/>
<sequence>MFDWLFRRFQPDREEVTRLRQENRDLGRELAGMQLALSMMRVQRDDALKVSERRDRHGRFAAQGARLTDHRIDL</sequence>
<organism evidence="1 2">
    <name type="scientific">Novacetimonas maltaceti</name>
    <dbReference type="NCBI Taxonomy" id="1203393"/>
    <lineage>
        <taxon>Bacteria</taxon>
        <taxon>Pseudomonadati</taxon>
        <taxon>Pseudomonadota</taxon>
        <taxon>Alphaproteobacteria</taxon>
        <taxon>Acetobacterales</taxon>
        <taxon>Acetobacteraceae</taxon>
        <taxon>Novacetimonas</taxon>
    </lineage>
</organism>
<comment type="caution">
    <text evidence="1">The sequence shown here is derived from an EMBL/GenBank/DDBJ whole genome shotgun (WGS) entry which is preliminary data.</text>
</comment>
<dbReference type="EMBL" id="POTC01000031">
    <property type="protein sequence ID" value="POF62172.1"/>
    <property type="molecule type" value="Genomic_DNA"/>
</dbReference>